<dbReference type="EMBL" id="BQNB010020053">
    <property type="protein sequence ID" value="GJT91822.1"/>
    <property type="molecule type" value="Genomic_DNA"/>
</dbReference>
<name>A0ABQ5HXB1_9ASTR</name>
<proteinExistence type="predicted"/>
<sequence>MFYVTLCFTSLCPNPSISISKPSPKLLEAAKLHAYIVLNTYRGDMYIMWLKKKQSKEIKLSSLNSAYTTISLEWELVS</sequence>
<accession>A0ABQ5HXB1</accession>
<dbReference type="Proteomes" id="UP001151760">
    <property type="component" value="Unassembled WGS sequence"/>
</dbReference>
<gene>
    <name evidence="1" type="ORF">Tco_1080667</name>
</gene>
<reference evidence="1" key="1">
    <citation type="journal article" date="2022" name="Int. J. Mol. Sci.">
        <title>Draft Genome of Tanacetum Coccineum: Genomic Comparison of Closely Related Tanacetum-Family Plants.</title>
        <authorList>
            <person name="Yamashiro T."/>
            <person name="Shiraishi A."/>
            <person name="Nakayama K."/>
            <person name="Satake H."/>
        </authorList>
    </citation>
    <scope>NUCLEOTIDE SEQUENCE</scope>
</reference>
<evidence type="ECO:0000313" key="1">
    <source>
        <dbReference type="EMBL" id="GJT91822.1"/>
    </source>
</evidence>
<reference evidence="1" key="2">
    <citation type="submission" date="2022-01" db="EMBL/GenBank/DDBJ databases">
        <authorList>
            <person name="Yamashiro T."/>
            <person name="Shiraishi A."/>
            <person name="Satake H."/>
            <person name="Nakayama K."/>
        </authorList>
    </citation>
    <scope>NUCLEOTIDE SEQUENCE</scope>
</reference>
<protein>
    <submittedName>
        <fullName evidence="1">Uncharacterized protein</fullName>
    </submittedName>
</protein>
<comment type="caution">
    <text evidence="1">The sequence shown here is derived from an EMBL/GenBank/DDBJ whole genome shotgun (WGS) entry which is preliminary data.</text>
</comment>
<organism evidence="1 2">
    <name type="scientific">Tanacetum coccineum</name>
    <dbReference type="NCBI Taxonomy" id="301880"/>
    <lineage>
        <taxon>Eukaryota</taxon>
        <taxon>Viridiplantae</taxon>
        <taxon>Streptophyta</taxon>
        <taxon>Embryophyta</taxon>
        <taxon>Tracheophyta</taxon>
        <taxon>Spermatophyta</taxon>
        <taxon>Magnoliopsida</taxon>
        <taxon>eudicotyledons</taxon>
        <taxon>Gunneridae</taxon>
        <taxon>Pentapetalae</taxon>
        <taxon>asterids</taxon>
        <taxon>campanulids</taxon>
        <taxon>Asterales</taxon>
        <taxon>Asteraceae</taxon>
        <taxon>Asteroideae</taxon>
        <taxon>Anthemideae</taxon>
        <taxon>Anthemidinae</taxon>
        <taxon>Tanacetum</taxon>
    </lineage>
</organism>
<keyword evidence="2" id="KW-1185">Reference proteome</keyword>
<evidence type="ECO:0000313" key="2">
    <source>
        <dbReference type="Proteomes" id="UP001151760"/>
    </source>
</evidence>